<protein>
    <submittedName>
        <fullName evidence="1">Uncharacterized protein</fullName>
    </submittedName>
</protein>
<gene>
    <name evidence="1" type="ORF">NPIL_230281</name>
</gene>
<evidence type="ECO:0000313" key="2">
    <source>
        <dbReference type="Proteomes" id="UP000887013"/>
    </source>
</evidence>
<sequence length="51" mass="5704">MRRFRHCSGPCIGTYSGPQERDVGCGFQLAAFKWGLGRKSPAEEIHGEYLC</sequence>
<evidence type="ECO:0000313" key="1">
    <source>
        <dbReference type="EMBL" id="GFU20493.1"/>
    </source>
</evidence>
<comment type="caution">
    <text evidence="1">The sequence shown here is derived from an EMBL/GenBank/DDBJ whole genome shotgun (WGS) entry which is preliminary data.</text>
</comment>
<dbReference type="AlphaFoldDB" id="A0A8X6QID8"/>
<keyword evidence="2" id="KW-1185">Reference proteome</keyword>
<dbReference type="EMBL" id="BMAW01031296">
    <property type="protein sequence ID" value="GFU20493.1"/>
    <property type="molecule type" value="Genomic_DNA"/>
</dbReference>
<accession>A0A8X6QID8</accession>
<reference evidence="1" key="1">
    <citation type="submission" date="2020-08" db="EMBL/GenBank/DDBJ databases">
        <title>Multicomponent nature underlies the extraordinary mechanical properties of spider dragline silk.</title>
        <authorList>
            <person name="Kono N."/>
            <person name="Nakamura H."/>
            <person name="Mori M."/>
            <person name="Yoshida Y."/>
            <person name="Ohtoshi R."/>
            <person name="Malay A.D."/>
            <person name="Moran D.A.P."/>
            <person name="Tomita M."/>
            <person name="Numata K."/>
            <person name="Arakawa K."/>
        </authorList>
    </citation>
    <scope>NUCLEOTIDE SEQUENCE</scope>
</reference>
<organism evidence="1 2">
    <name type="scientific">Nephila pilipes</name>
    <name type="common">Giant wood spider</name>
    <name type="synonym">Nephila maculata</name>
    <dbReference type="NCBI Taxonomy" id="299642"/>
    <lineage>
        <taxon>Eukaryota</taxon>
        <taxon>Metazoa</taxon>
        <taxon>Ecdysozoa</taxon>
        <taxon>Arthropoda</taxon>
        <taxon>Chelicerata</taxon>
        <taxon>Arachnida</taxon>
        <taxon>Araneae</taxon>
        <taxon>Araneomorphae</taxon>
        <taxon>Entelegynae</taxon>
        <taxon>Araneoidea</taxon>
        <taxon>Nephilidae</taxon>
        <taxon>Nephila</taxon>
    </lineage>
</organism>
<name>A0A8X6QID8_NEPPI</name>
<feature type="non-terminal residue" evidence="1">
    <location>
        <position position="51"/>
    </location>
</feature>
<proteinExistence type="predicted"/>
<dbReference type="Proteomes" id="UP000887013">
    <property type="component" value="Unassembled WGS sequence"/>
</dbReference>